<dbReference type="Proteomes" id="UP000199412">
    <property type="component" value="Unassembled WGS sequence"/>
</dbReference>
<gene>
    <name evidence="1" type="ORF">SAMN05421720_101353</name>
</gene>
<keyword evidence="2" id="KW-1185">Reference proteome</keyword>
<dbReference type="AlphaFoldDB" id="A0A1G6X2T9"/>
<accession>A0A1G6X2T9</accession>
<evidence type="ECO:0000313" key="1">
    <source>
        <dbReference type="EMBL" id="SDD72399.1"/>
    </source>
</evidence>
<reference evidence="1 2" key="1">
    <citation type="submission" date="2016-10" db="EMBL/GenBank/DDBJ databases">
        <authorList>
            <person name="de Groot N.N."/>
        </authorList>
    </citation>
    <scope>NUCLEOTIDE SEQUENCE [LARGE SCALE GENOMIC DNA]</scope>
    <source>
        <strain evidence="1 2">ATCC 700224</strain>
    </source>
</reference>
<name>A0A1G6X2T9_9PROT</name>
<proteinExistence type="predicted"/>
<evidence type="ECO:0000313" key="2">
    <source>
        <dbReference type="Proteomes" id="UP000199412"/>
    </source>
</evidence>
<protein>
    <submittedName>
        <fullName evidence="1">Uncharacterized protein</fullName>
    </submittedName>
</protein>
<dbReference type="EMBL" id="FNAP01000001">
    <property type="protein sequence ID" value="SDD72399.1"/>
    <property type="molecule type" value="Genomic_DNA"/>
</dbReference>
<sequence length="37" mass="3872">MTAAGTIKTGIVSAAARGLIPRRWCPVILRVLGLTHA</sequence>
<organism evidence="1 2">
    <name type="scientific">Rhodospira trueperi</name>
    <dbReference type="NCBI Taxonomy" id="69960"/>
    <lineage>
        <taxon>Bacteria</taxon>
        <taxon>Pseudomonadati</taxon>
        <taxon>Pseudomonadota</taxon>
        <taxon>Alphaproteobacteria</taxon>
        <taxon>Rhodospirillales</taxon>
        <taxon>Rhodospirillaceae</taxon>
        <taxon>Rhodospira</taxon>
    </lineage>
</organism>
<dbReference type="STRING" id="69960.SAMN05421720_101353"/>